<accession>A0A0R3N1U4</accession>
<dbReference type="GO" id="GO:0030246">
    <property type="term" value="F:carbohydrate binding"/>
    <property type="evidence" value="ECO:0007669"/>
    <property type="project" value="TreeGrafter"/>
</dbReference>
<dbReference type="GO" id="GO:0055085">
    <property type="term" value="P:transmembrane transport"/>
    <property type="evidence" value="ECO:0007669"/>
    <property type="project" value="InterPro"/>
</dbReference>
<reference evidence="2 3" key="1">
    <citation type="submission" date="2014-03" db="EMBL/GenBank/DDBJ databases">
        <title>Bradyrhizobium valentinum sp. nov., isolated from effective nodules of Lupinus mariae-josephae, a lupine endemic of basic-lime soils in Eastern Spain.</title>
        <authorList>
            <person name="Duran D."/>
            <person name="Rey L."/>
            <person name="Navarro A."/>
            <person name="Busquets A."/>
            <person name="Imperial J."/>
            <person name="Ruiz-Argueso T."/>
        </authorList>
    </citation>
    <scope>NUCLEOTIDE SEQUENCE [LARGE SCALE GENOMIC DNA]</scope>
    <source>
        <strain evidence="2 3">CCBAU 23086</strain>
    </source>
</reference>
<dbReference type="InterPro" id="IPR038404">
    <property type="entry name" value="TRAP_DctP_sf"/>
</dbReference>
<dbReference type="AlphaFoldDB" id="A0A0R3N1U4"/>
<dbReference type="InterPro" id="IPR004682">
    <property type="entry name" value="TRAP_DctP"/>
</dbReference>
<dbReference type="Proteomes" id="UP000051660">
    <property type="component" value="Unassembled WGS sequence"/>
</dbReference>
<organism evidence="2 3">
    <name type="scientific">Bradyrhizobium lablabi</name>
    <dbReference type="NCBI Taxonomy" id="722472"/>
    <lineage>
        <taxon>Bacteria</taxon>
        <taxon>Pseudomonadati</taxon>
        <taxon>Pseudomonadota</taxon>
        <taxon>Alphaproteobacteria</taxon>
        <taxon>Hyphomicrobiales</taxon>
        <taxon>Nitrobacteraceae</taxon>
        <taxon>Bradyrhizobium</taxon>
    </lineage>
</organism>
<dbReference type="PANTHER" id="PTHR33376">
    <property type="match status" value="1"/>
</dbReference>
<dbReference type="GO" id="GO:0030288">
    <property type="term" value="C:outer membrane-bounded periplasmic space"/>
    <property type="evidence" value="ECO:0007669"/>
    <property type="project" value="InterPro"/>
</dbReference>
<dbReference type="CDD" id="cd13603">
    <property type="entry name" value="PBP2_TRAP_Siap_TeaA_like"/>
    <property type="match status" value="1"/>
</dbReference>
<dbReference type="PIRSF" id="PIRSF006470">
    <property type="entry name" value="DctB"/>
    <property type="match status" value="1"/>
</dbReference>
<dbReference type="OrthoDB" id="9803763at2"/>
<dbReference type="NCBIfam" id="TIGR00787">
    <property type="entry name" value="dctP"/>
    <property type="match status" value="1"/>
</dbReference>
<dbReference type="Gene3D" id="3.40.190.170">
    <property type="entry name" value="Bacterial extracellular solute-binding protein, family 7"/>
    <property type="match status" value="1"/>
</dbReference>
<gene>
    <name evidence="2" type="ORF">CQ14_32895</name>
</gene>
<dbReference type="SUPFAM" id="SSF53850">
    <property type="entry name" value="Periplasmic binding protein-like II"/>
    <property type="match status" value="1"/>
</dbReference>
<sequence length="328" mass="35727">MRGQSRRFWLAGSMIAASTLLLPRPAIASPRLISLAFNSQSQAPQQFGSDEFRQKLLALSGKRLVVDYRGSGALGSENTVLAATRSGAVDMAVISGGVVSSVVPELGVFDVPFLFRDVAHAKAVAQGPIGAAIAAKFADKGLTLLAFGKQGFRNITNSRRPIRTPADLKGLKIRVIPNEIYPMTFKALGAEVMPMEFPLVYAALKDGRLDGQENPVPTIANSRFYEVQKYLTLTGHFFAPIAFVANRAMFEQLDPGDQAVLIAAAKAAAEVTWQAELDAPRLEQVRKNGMEVIEKIDRQPFLDALKPLDQEFEKRFGKDLIAAIRSTR</sequence>
<proteinExistence type="predicted"/>
<evidence type="ECO:0000313" key="2">
    <source>
        <dbReference type="EMBL" id="KRR25884.1"/>
    </source>
</evidence>
<evidence type="ECO:0000313" key="3">
    <source>
        <dbReference type="Proteomes" id="UP000051660"/>
    </source>
</evidence>
<dbReference type="NCBIfam" id="NF037995">
    <property type="entry name" value="TRAP_S1"/>
    <property type="match status" value="1"/>
</dbReference>
<name>A0A0R3N1U4_9BRAD</name>
<dbReference type="EMBL" id="LLYB01000051">
    <property type="protein sequence ID" value="KRR25884.1"/>
    <property type="molecule type" value="Genomic_DNA"/>
</dbReference>
<dbReference type="InterPro" id="IPR018389">
    <property type="entry name" value="DctP_fam"/>
</dbReference>
<protein>
    <submittedName>
        <fullName evidence="2">C4-dicarboxylate ABC transporter substrate-binding protein</fullName>
    </submittedName>
</protein>
<comment type="caution">
    <text evidence="2">The sequence shown here is derived from an EMBL/GenBank/DDBJ whole genome shotgun (WGS) entry which is preliminary data.</text>
</comment>
<dbReference type="PANTHER" id="PTHR33376:SF2">
    <property type="entry name" value="DICARBOXYLATE-BINDING PERIPLASMIC PROTEIN"/>
    <property type="match status" value="1"/>
</dbReference>
<keyword evidence="1" id="KW-0732">Signal</keyword>
<evidence type="ECO:0000256" key="1">
    <source>
        <dbReference type="ARBA" id="ARBA00022729"/>
    </source>
</evidence>
<dbReference type="Pfam" id="PF03480">
    <property type="entry name" value="DctP"/>
    <property type="match status" value="1"/>
</dbReference>